<proteinExistence type="inferred from homology"/>
<keyword evidence="2" id="KW-0378">Hydrolase</keyword>
<dbReference type="PANTHER" id="PTHR21661:SF35">
    <property type="entry name" value="EPOXIDE HYDROLASE"/>
    <property type="match status" value="1"/>
</dbReference>
<dbReference type="GO" id="GO:0004301">
    <property type="term" value="F:epoxide hydrolase activity"/>
    <property type="evidence" value="ECO:0007669"/>
    <property type="project" value="TreeGrafter"/>
</dbReference>
<evidence type="ECO:0008006" key="5">
    <source>
        <dbReference type="Google" id="ProtNLM"/>
    </source>
</evidence>
<dbReference type="RefSeq" id="WP_212989516.1">
    <property type="nucleotide sequence ID" value="NZ_BAABEA010000008.1"/>
</dbReference>
<protein>
    <recommendedName>
        <fullName evidence="5">Epoxide hydrolase-like protein</fullName>
    </recommendedName>
</protein>
<comment type="caution">
    <text evidence="3">The sequence shown here is derived from an EMBL/GenBank/DDBJ whole genome shotgun (WGS) entry which is preliminary data.</text>
</comment>
<dbReference type="InterPro" id="IPR029058">
    <property type="entry name" value="AB_hydrolase_fold"/>
</dbReference>
<evidence type="ECO:0000256" key="1">
    <source>
        <dbReference type="ARBA" id="ARBA00010088"/>
    </source>
</evidence>
<evidence type="ECO:0000313" key="4">
    <source>
        <dbReference type="Proteomes" id="UP000681340"/>
    </source>
</evidence>
<sequence>MESVFSRDELLTWVTAYRVSGAIGTSFTPYAAAGPEPGRSTPPAVCTIFRHDLANAPREFAERFFDVRVWREEAHGGHLAAWEQPARYAAGIHDAARLAPVPS</sequence>
<accession>A0A919SEQ9</accession>
<dbReference type="EMBL" id="BOQL01000026">
    <property type="protein sequence ID" value="GIM69341.1"/>
    <property type="molecule type" value="Genomic_DNA"/>
</dbReference>
<evidence type="ECO:0000256" key="2">
    <source>
        <dbReference type="ARBA" id="ARBA00022801"/>
    </source>
</evidence>
<dbReference type="Proteomes" id="UP000681340">
    <property type="component" value="Unassembled WGS sequence"/>
</dbReference>
<gene>
    <name evidence="3" type="ORF">Aau02nite_35740</name>
</gene>
<name>A0A919SEQ9_9ACTN</name>
<keyword evidence="4" id="KW-1185">Reference proteome</keyword>
<dbReference type="GO" id="GO:0097176">
    <property type="term" value="P:epoxide metabolic process"/>
    <property type="evidence" value="ECO:0007669"/>
    <property type="project" value="TreeGrafter"/>
</dbReference>
<dbReference type="PANTHER" id="PTHR21661">
    <property type="entry name" value="EPOXIDE HYDROLASE 1-RELATED"/>
    <property type="match status" value="1"/>
</dbReference>
<dbReference type="SUPFAM" id="SSF53474">
    <property type="entry name" value="alpha/beta-Hydrolases"/>
    <property type="match status" value="1"/>
</dbReference>
<evidence type="ECO:0000313" key="3">
    <source>
        <dbReference type="EMBL" id="GIM69341.1"/>
    </source>
</evidence>
<comment type="similarity">
    <text evidence="1">Belongs to the peptidase S33 family.</text>
</comment>
<reference evidence="3" key="1">
    <citation type="submission" date="2021-03" db="EMBL/GenBank/DDBJ databases">
        <title>Whole genome shotgun sequence of Actinoplanes auranticolor NBRC 12245.</title>
        <authorList>
            <person name="Komaki H."/>
            <person name="Tamura T."/>
        </authorList>
    </citation>
    <scope>NUCLEOTIDE SEQUENCE</scope>
    <source>
        <strain evidence="3">NBRC 12245</strain>
    </source>
</reference>
<dbReference type="AlphaFoldDB" id="A0A919SEQ9"/>
<dbReference type="Gene3D" id="3.40.50.1820">
    <property type="entry name" value="alpha/beta hydrolase"/>
    <property type="match status" value="1"/>
</dbReference>
<organism evidence="3 4">
    <name type="scientific">Actinoplanes auranticolor</name>
    <dbReference type="NCBI Taxonomy" id="47988"/>
    <lineage>
        <taxon>Bacteria</taxon>
        <taxon>Bacillati</taxon>
        <taxon>Actinomycetota</taxon>
        <taxon>Actinomycetes</taxon>
        <taxon>Micromonosporales</taxon>
        <taxon>Micromonosporaceae</taxon>
        <taxon>Actinoplanes</taxon>
    </lineage>
</organism>